<dbReference type="SUPFAM" id="SSF53383">
    <property type="entry name" value="PLP-dependent transferases"/>
    <property type="match status" value="1"/>
</dbReference>
<dbReference type="PIRSF" id="PIRSF000390">
    <property type="entry name" value="PLP_StrS"/>
    <property type="match status" value="1"/>
</dbReference>
<dbReference type="CDD" id="cd00616">
    <property type="entry name" value="AHBA_syn"/>
    <property type="match status" value="1"/>
</dbReference>
<evidence type="ECO:0000256" key="1">
    <source>
        <dbReference type="ARBA" id="ARBA00001933"/>
    </source>
</evidence>
<evidence type="ECO:0000256" key="2">
    <source>
        <dbReference type="ARBA" id="ARBA00022576"/>
    </source>
</evidence>
<dbReference type="FunFam" id="3.40.640.10:FF:000090">
    <property type="entry name" value="Pyridoxal phosphate-dependent aminotransferase"/>
    <property type="match status" value="1"/>
</dbReference>
<keyword evidence="3 10" id="KW-0808">Transferase</keyword>
<dbReference type="InterPro" id="IPR015424">
    <property type="entry name" value="PyrdxlP-dep_Trfase"/>
</dbReference>
<dbReference type="RefSeq" id="WP_049740940.1">
    <property type="nucleotide sequence ID" value="NZ_BJON01000005.1"/>
</dbReference>
<dbReference type="GO" id="GO:0030170">
    <property type="term" value="F:pyridoxal phosphate binding"/>
    <property type="evidence" value="ECO:0007669"/>
    <property type="project" value="TreeGrafter"/>
</dbReference>
<accession>A0A0K9YT48</accession>
<evidence type="ECO:0000313" key="11">
    <source>
        <dbReference type="Proteomes" id="UP000036834"/>
    </source>
</evidence>
<evidence type="ECO:0000256" key="5">
    <source>
        <dbReference type="ARBA" id="ARBA00037999"/>
    </source>
</evidence>
<dbReference type="Gene3D" id="3.40.640.10">
    <property type="entry name" value="Type I PLP-dependent aspartate aminotransferase-like (Major domain)"/>
    <property type="match status" value="1"/>
</dbReference>
<gene>
    <name evidence="10" type="ORF">ADS79_24455</name>
    <name evidence="9" type="ORF">BRE01_12840</name>
</gene>
<name>A0A0K9YT48_9BACL</name>
<reference evidence="10" key="2">
    <citation type="submission" date="2015-07" db="EMBL/GenBank/DDBJ databases">
        <title>MeaNS - Measles Nucleotide Surveillance Program.</title>
        <authorList>
            <person name="Tran T."/>
            <person name="Druce J."/>
        </authorList>
    </citation>
    <scope>NUCLEOTIDE SEQUENCE</scope>
    <source>
        <strain evidence="10">DSM 9887</strain>
    </source>
</reference>
<comment type="cofactor">
    <cofactor evidence="1">
        <name>pyridoxal 5'-phosphate</name>
        <dbReference type="ChEBI" id="CHEBI:597326"/>
    </cofactor>
</comment>
<evidence type="ECO:0000313" key="9">
    <source>
        <dbReference type="EMBL" id="GED67582.1"/>
    </source>
</evidence>
<dbReference type="AlphaFoldDB" id="A0A0K9YT48"/>
<dbReference type="InterPro" id="IPR000653">
    <property type="entry name" value="DegT/StrS_aminotransferase"/>
</dbReference>
<reference evidence="11" key="1">
    <citation type="submission" date="2015-07" db="EMBL/GenBank/DDBJ databases">
        <title>Genome sequencing project for genomic taxonomy and phylogenomics of Bacillus-like bacteria.</title>
        <authorList>
            <person name="Liu B."/>
            <person name="Wang J."/>
            <person name="Zhu Y."/>
            <person name="Liu G."/>
            <person name="Chen Q."/>
            <person name="Chen Z."/>
            <person name="Lan J."/>
            <person name="Che J."/>
            <person name="Ge C."/>
            <person name="Shi H."/>
            <person name="Pan Z."/>
            <person name="Liu X."/>
        </authorList>
    </citation>
    <scope>NUCLEOTIDE SEQUENCE [LARGE SCALE GENOMIC DNA]</scope>
    <source>
        <strain evidence="11">DSM 9887</strain>
    </source>
</reference>
<dbReference type="InterPro" id="IPR015421">
    <property type="entry name" value="PyrdxlP-dep_Trfase_major"/>
</dbReference>
<feature type="active site" description="Proton acceptor" evidence="6">
    <location>
        <position position="220"/>
    </location>
</feature>
<dbReference type="STRING" id="54915.ADS79_24455"/>
<dbReference type="EMBL" id="BJON01000005">
    <property type="protein sequence ID" value="GED67582.1"/>
    <property type="molecule type" value="Genomic_DNA"/>
</dbReference>
<organism evidence="10 11">
    <name type="scientific">Brevibacillus reuszeri</name>
    <dbReference type="NCBI Taxonomy" id="54915"/>
    <lineage>
        <taxon>Bacteria</taxon>
        <taxon>Bacillati</taxon>
        <taxon>Bacillota</taxon>
        <taxon>Bacilli</taxon>
        <taxon>Bacillales</taxon>
        <taxon>Paenibacillaceae</taxon>
        <taxon>Brevibacillus</taxon>
    </lineage>
</organism>
<dbReference type="NCBIfam" id="TIGR04181">
    <property type="entry name" value="NHT_00031"/>
    <property type="match status" value="1"/>
</dbReference>
<evidence type="ECO:0000313" key="12">
    <source>
        <dbReference type="Proteomes" id="UP000319578"/>
    </source>
</evidence>
<dbReference type="GO" id="GO:0008483">
    <property type="term" value="F:transaminase activity"/>
    <property type="evidence" value="ECO:0007669"/>
    <property type="project" value="UniProtKB-KW"/>
</dbReference>
<dbReference type="EMBL" id="LGIQ01000009">
    <property type="protein sequence ID" value="KNB71899.1"/>
    <property type="molecule type" value="Genomic_DNA"/>
</dbReference>
<comment type="caution">
    <text evidence="10">The sequence shown here is derived from an EMBL/GenBank/DDBJ whole genome shotgun (WGS) entry which is preliminary data.</text>
</comment>
<dbReference type="Proteomes" id="UP000319578">
    <property type="component" value="Unassembled WGS sequence"/>
</dbReference>
<protein>
    <submittedName>
        <fullName evidence="10">Aminotransferase DegT</fullName>
    </submittedName>
    <submittedName>
        <fullName evidence="9">Perosamine synthetase</fullName>
    </submittedName>
</protein>
<dbReference type="PANTHER" id="PTHR30244:SF30">
    <property type="entry name" value="BLR5990 PROTEIN"/>
    <property type="match status" value="1"/>
</dbReference>
<keyword evidence="12" id="KW-1185">Reference proteome</keyword>
<comment type="similarity">
    <text evidence="5 8">Belongs to the DegT/DnrJ/EryC1 family.</text>
</comment>
<evidence type="ECO:0000256" key="3">
    <source>
        <dbReference type="ARBA" id="ARBA00022679"/>
    </source>
</evidence>
<keyword evidence="4 7" id="KW-0663">Pyridoxal phosphate</keyword>
<feature type="modified residue" description="N6-(pyridoxal phosphate)lysine" evidence="7">
    <location>
        <position position="220"/>
    </location>
</feature>
<evidence type="ECO:0000256" key="8">
    <source>
        <dbReference type="RuleBase" id="RU004508"/>
    </source>
</evidence>
<proteinExistence type="inferred from homology"/>
<dbReference type="PANTHER" id="PTHR30244">
    <property type="entry name" value="TRANSAMINASE"/>
    <property type="match status" value="1"/>
</dbReference>
<sequence length="395" mass="43986">MKQPFIMEEIVSVLKRVAPSNKDFVALHEPSFQGNEWSYVKECLDTGWVSSVGKYVDRFEEMLSEYTGVKRAVAVVNGTAALHICLKLVGVESDDEVIVPTLTFIASANAISYCQAIPHFVDSSVETLGLDPNKLADYLLEITEVRNNSCYNKQTGRRIKAVVPMHTFGHPVELDTLVDVCQRYHLELIEDAAESLGSYYKGRHTGNWGRATALSFNGNKIMTTGGGGAILTNDEELGKWAKHLTTTAKKPHNWEFVHDQVGYNYRMPNINAALGCAQLEQLPDFLTRKRALAARYHKVFSKVDGVSFVTEPDFGSSNYWLNAIMLSPKWSHLRDDILQATNEQGIMTRPVWKLLSDLPMYAATPRMDLSVAKQLESCIINIPSSASLGAVHVET</sequence>
<dbReference type="InterPro" id="IPR026385">
    <property type="entry name" value="LegC-like"/>
</dbReference>
<dbReference type="OrthoDB" id="9810913at2"/>
<dbReference type="InterPro" id="IPR015422">
    <property type="entry name" value="PyrdxlP-dep_Trfase_small"/>
</dbReference>
<dbReference type="Gene3D" id="3.90.1150.10">
    <property type="entry name" value="Aspartate Aminotransferase, domain 1"/>
    <property type="match status" value="1"/>
</dbReference>
<evidence type="ECO:0000256" key="7">
    <source>
        <dbReference type="PIRSR" id="PIRSR000390-2"/>
    </source>
</evidence>
<dbReference type="GO" id="GO:0000271">
    <property type="term" value="P:polysaccharide biosynthetic process"/>
    <property type="evidence" value="ECO:0007669"/>
    <property type="project" value="TreeGrafter"/>
</dbReference>
<dbReference type="Proteomes" id="UP000036834">
    <property type="component" value="Unassembled WGS sequence"/>
</dbReference>
<keyword evidence="2 10" id="KW-0032">Aminotransferase</keyword>
<evidence type="ECO:0000256" key="4">
    <source>
        <dbReference type="ARBA" id="ARBA00022898"/>
    </source>
</evidence>
<dbReference type="PATRIC" id="fig|54915.3.peg.4036"/>
<dbReference type="Pfam" id="PF01041">
    <property type="entry name" value="DegT_DnrJ_EryC1"/>
    <property type="match status" value="1"/>
</dbReference>
<evidence type="ECO:0000313" key="10">
    <source>
        <dbReference type="EMBL" id="KNB71899.1"/>
    </source>
</evidence>
<reference evidence="9 12" key="3">
    <citation type="submission" date="2019-06" db="EMBL/GenBank/DDBJ databases">
        <title>Whole genome shotgun sequence of Brevibacillus reuszeri NBRC 15719.</title>
        <authorList>
            <person name="Hosoyama A."/>
            <person name="Uohara A."/>
            <person name="Ohji S."/>
            <person name="Ichikawa N."/>
        </authorList>
    </citation>
    <scope>NUCLEOTIDE SEQUENCE [LARGE SCALE GENOMIC DNA]</scope>
    <source>
        <strain evidence="9 12">NBRC 15719</strain>
    </source>
</reference>
<evidence type="ECO:0000256" key="6">
    <source>
        <dbReference type="PIRSR" id="PIRSR000390-1"/>
    </source>
</evidence>